<comment type="cofactor">
    <cofactor evidence="1">
        <name>[4Fe-4S] cluster</name>
        <dbReference type="ChEBI" id="CHEBI:49883"/>
    </cofactor>
</comment>
<organism evidence="5 6">
    <name type="scientific">Desulfocurvibacter africanus PCS</name>
    <dbReference type="NCBI Taxonomy" id="1262666"/>
    <lineage>
        <taxon>Bacteria</taxon>
        <taxon>Pseudomonadati</taxon>
        <taxon>Thermodesulfobacteriota</taxon>
        <taxon>Desulfovibrionia</taxon>
        <taxon>Desulfovibrionales</taxon>
        <taxon>Desulfovibrionaceae</taxon>
        <taxon>Desulfocurvibacter</taxon>
    </lineage>
</organism>
<protein>
    <submittedName>
        <fullName evidence="5">Molybdenum cofactor biosynthesis enzyme</fullName>
    </submittedName>
</protein>
<keyword evidence="2" id="KW-0408">Iron</keyword>
<dbReference type="PATRIC" id="fig|1262666.3.peg.1821"/>
<dbReference type="EMBL" id="AOSV01000018">
    <property type="protein sequence ID" value="EMG37506.1"/>
    <property type="molecule type" value="Genomic_DNA"/>
</dbReference>
<feature type="domain" description="Dinitrogenase iron-molybdenum cofactor biosynthesis" evidence="4">
    <location>
        <begin position="277"/>
        <end position="366"/>
    </location>
</feature>
<dbReference type="InterPro" id="IPR036105">
    <property type="entry name" value="DiNase_FeMo-co_biosyn_sf"/>
</dbReference>
<accession>M5Q1E4</accession>
<evidence type="ECO:0000256" key="3">
    <source>
        <dbReference type="ARBA" id="ARBA00023239"/>
    </source>
</evidence>
<evidence type="ECO:0000256" key="2">
    <source>
        <dbReference type="ARBA" id="ARBA00022485"/>
    </source>
</evidence>
<evidence type="ECO:0000259" key="4">
    <source>
        <dbReference type="Pfam" id="PF02579"/>
    </source>
</evidence>
<evidence type="ECO:0000256" key="1">
    <source>
        <dbReference type="ARBA" id="ARBA00001966"/>
    </source>
</evidence>
<evidence type="ECO:0000313" key="5">
    <source>
        <dbReference type="EMBL" id="EMG37506.1"/>
    </source>
</evidence>
<dbReference type="SUPFAM" id="SSF102114">
    <property type="entry name" value="Radical SAM enzymes"/>
    <property type="match status" value="1"/>
</dbReference>
<keyword evidence="2" id="KW-0004">4Fe-4S</keyword>
<keyword evidence="2" id="KW-0411">Iron-sulfur</keyword>
<dbReference type="SUPFAM" id="SSF53146">
    <property type="entry name" value="Nitrogenase accessory factor-like"/>
    <property type="match status" value="1"/>
</dbReference>
<dbReference type="PANTHER" id="PTHR43787">
    <property type="entry name" value="FEMO COFACTOR BIOSYNTHESIS PROTEIN NIFB-RELATED"/>
    <property type="match status" value="1"/>
</dbReference>
<sequence>MHASTCRCPGATHSGISLPLPLAGRVNALCRYSPPAHAGPLVEPEQAVEYVRQAKSTLGDIAAVSITGPGEPMAQPGRTLQALVALRQAFPELALRVSSNGLGLAEHAETLARLNVGLVTLRAYAVSVDALIRLFAWIRPGVRTLTMELAAGEMLAAQVLAVQALHGQGLHVKVHSLLVPGINDAEMGPLARIMAEAGASCMHVHPFASFAGAPEDTRPPTAEELGKARGEAGSYLEQIDACRTCAGQDSASALAGLTAKAGGPTAERPYVAVATTDGAEVNEHLGRAVRLLIYGAEGGMGRMVGVRQAPEPGGGEERWKKLAETLADCCALLVADAGETPRAALAGHGLQVRRVGGFIEDAVADALDLKGLQRKKNQDCNPSTDSQGD</sequence>
<dbReference type="Proteomes" id="UP000011922">
    <property type="component" value="Unassembled WGS sequence"/>
</dbReference>
<proteinExistence type="predicted"/>
<dbReference type="Gene3D" id="3.20.20.70">
    <property type="entry name" value="Aldolase class I"/>
    <property type="match status" value="1"/>
</dbReference>
<dbReference type="InterPro" id="IPR003731">
    <property type="entry name" value="Di-Nase_FeMo-co_biosynth"/>
</dbReference>
<keyword evidence="3" id="KW-0456">Lyase</keyword>
<dbReference type="GO" id="GO:0016829">
    <property type="term" value="F:lyase activity"/>
    <property type="evidence" value="ECO:0007669"/>
    <property type="project" value="UniProtKB-KW"/>
</dbReference>
<dbReference type="RefSeq" id="WP_005986308.1">
    <property type="nucleotide sequence ID" value="NZ_AOSV01000018.1"/>
</dbReference>
<dbReference type="PANTHER" id="PTHR43787:SF13">
    <property type="entry name" value="FEMO COFACTOR BIOSYNTHESIS PROTEIN NIFB"/>
    <property type="match status" value="1"/>
</dbReference>
<comment type="caution">
    <text evidence="5">The sequence shown here is derived from an EMBL/GenBank/DDBJ whole genome shotgun (WGS) entry which is preliminary data.</text>
</comment>
<gene>
    <name evidence="5" type="ORF">PCS_01797</name>
</gene>
<keyword evidence="2" id="KW-0479">Metal-binding</keyword>
<dbReference type="OrthoDB" id="9785734at2"/>
<name>M5Q1E4_DESAF</name>
<evidence type="ECO:0000313" key="6">
    <source>
        <dbReference type="Proteomes" id="UP000011922"/>
    </source>
</evidence>
<dbReference type="AlphaFoldDB" id="M5Q1E4"/>
<dbReference type="GO" id="GO:0051539">
    <property type="term" value="F:4 iron, 4 sulfur cluster binding"/>
    <property type="evidence" value="ECO:0007669"/>
    <property type="project" value="UniProtKB-KW"/>
</dbReference>
<dbReference type="Gene3D" id="3.30.420.130">
    <property type="entry name" value="Dinitrogenase iron-molybdenum cofactor biosynthesis domain"/>
    <property type="match status" value="1"/>
</dbReference>
<dbReference type="Pfam" id="PF02579">
    <property type="entry name" value="Nitro_FeMo-Co"/>
    <property type="match status" value="1"/>
</dbReference>
<dbReference type="InterPro" id="IPR058240">
    <property type="entry name" value="rSAM_sf"/>
</dbReference>
<reference evidence="5 6" key="1">
    <citation type="journal article" date="2013" name="Genome Announc.">
        <title>Draft Genome Sequence for Desulfovibrio africanus Strain PCS.</title>
        <authorList>
            <person name="Brown S.D."/>
            <person name="Utturkar S.M."/>
            <person name="Arkin A.P."/>
            <person name="Deutschbauer A.M."/>
            <person name="Elias D.A."/>
            <person name="Hazen T.C."/>
            <person name="Chakraborty R."/>
        </authorList>
    </citation>
    <scope>NUCLEOTIDE SEQUENCE [LARGE SCALE GENOMIC DNA]</scope>
    <source>
        <strain evidence="5 6">PCS</strain>
    </source>
</reference>
<dbReference type="InterPro" id="IPR013785">
    <property type="entry name" value="Aldolase_TIM"/>
</dbReference>